<evidence type="ECO:0000256" key="1">
    <source>
        <dbReference type="SAM" id="SignalP"/>
    </source>
</evidence>
<accession>A0A804PE97</accession>
<proteinExistence type="predicted"/>
<sequence>MEKRISVFFLSLFPTTFLRSLTIHRARDFSSRSLHLIFSIDFIHTSLYSFRENAVSGKNFFTQPSSWVLQEAITQLIFISRTFCQGEDFSSMALDFSALSVFLCRTPAAVLLPPARWRYPLRRFGLQKSWLPVFISSRRRPWDSSNTLPCSLSSLFLSFPDELPWRPRLSRYPGSSPRTALGPAPAPASCAPWRFLQARSSAASFPQPRHAACLPVRSIQFVSSLDARSAACRSTLRRAQVLCFLLAVPTSPAMELAEPSPAVPPPVARPCACVFSRRPCVARAFLPVRASSRVSPVFPPCVREISLLAGALGPCSTVPLFVCTRQAPVLNLAPC</sequence>
<keyword evidence="3" id="KW-1185">Reference proteome</keyword>
<keyword evidence="1" id="KW-0732">Signal</keyword>
<dbReference type="Gramene" id="Zm00001eb231670_T001">
    <property type="protein sequence ID" value="Zm00001eb231670_P001"/>
    <property type="gene ID" value="Zm00001eb231670"/>
</dbReference>
<dbReference type="EnsemblPlants" id="Zm00001eb231670_T001">
    <property type="protein sequence ID" value="Zm00001eb231670_P001"/>
    <property type="gene ID" value="Zm00001eb231670"/>
</dbReference>
<reference evidence="2" key="3">
    <citation type="submission" date="2021-05" db="UniProtKB">
        <authorList>
            <consortium name="EnsemblPlants"/>
        </authorList>
    </citation>
    <scope>IDENTIFICATION</scope>
    <source>
        <strain evidence="2">cv. B73</strain>
    </source>
</reference>
<name>A0A804PE97_MAIZE</name>
<organism evidence="2 3">
    <name type="scientific">Zea mays</name>
    <name type="common">Maize</name>
    <dbReference type="NCBI Taxonomy" id="4577"/>
    <lineage>
        <taxon>Eukaryota</taxon>
        <taxon>Viridiplantae</taxon>
        <taxon>Streptophyta</taxon>
        <taxon>Embryophyta</taxon>
        <taxon>Tracheophyta</taxon>
        <taxon>Spermatophyta</taxon>
        <taxon>Magnoliopsida</taxon>
        <taxon>Liliopsida</taxon>
        <taxon>Poales</taxon>
        <taxon>Poaceae</taxon>
        <taxon>PACMAD clade</taxon>
        <taxon>Panicoideae</taxon>
        <taxon>Andropogonodae</taxon>
        <taxon>Andropogoneae</taxon>
        <taxon>Tripsacinae</taxon>
        <taxon>Zea</taxon>
    </lineage>
</organism>
<dbReference type="InParanoid" id="A0A804PE97"/>
<reference evidence="2" key="2">
    <citation type="submission" date="2019-07" db="EMBL/GenBank/DDBJ databases">
        <authorList>
            <person name="Seetharam A."/>
            <person name="Woodhouse M."/>
            <person name="Cannon E."/>
        </authorList>
    </citation>
    <scope>NUCLEOTIDE SEQUENCE [LARGE SCALE GENOMIC DNA]</scope>
    <source>
        <strain evidence="2">cv. B73</strain>
    </source>
</reference>
<feature type="signal peptide" evidence="1">
    <location>
        <begin position="1"/>
        <end position="20"/>
    </location>
</feature>
<feature type="chain" id="PRO_5032632558" evidence="1">
    <location>
        <begin position="21"/>
        <end position="335"/>
    </location>
</feature>
<evidence type="ECO:0000313" key="3">
    <source>
        <dbReference type="Proteomes" id="UP000007305"/>
    </source>
</evidence>
<evidence type="ECO:0000313" key="2">
    <source>
        <dbReference type="EnsemblPlants" id="Zm00001eb231670_P001"/>
    </source>
</evidence>
<dbReference type="Proteomes" id="UP000007305">
    <property type="component" value="Chromosome 5"/>
</dbReference>
<protein>
    <submittedName>
        <fullName evidence="2">Uncharacterized protein</fullName>
    </submittedName>
</protein>
<dbReference type="AlphaFoldDB" id="A0A804PE97"/>
<reference evidence="3" key="1">
    <citation type="journal article" date="2009" name="Science">
        <title>The B73 maize genome: complexity, diversity, and dynamics.</title>
        <authorList>
            <person name="Schnable P.S."/>
            <person name="Ware D."/>
            <person name="Fulton R.S."/>
            <person name="Stein J.C."/>
            <person name="Wei F."/>
            <person name="Pasternak S."/>
            <person name="Liang C."/>
            <person name="Zhang J."/>
            <person name="Fulton L."/>
            <person name="Graves T.A."/>
            <person name="Minx P."/>
            <person name="Reily A.D."/>
            <person name="Courtney L."/>
            <person name="Kruchowski S.S."/>
            <person name="Tomlinson C."/>
            <person name="Strong C."/>
            <person name="Delehaunty K."/>
            <person name="Fronick C."/>
            <person name="Courtney B."/>
            <person name="Rock S.M."/>
            <person name="Belter E."/>
            <person name="Du F."/>
            <person name="Kim K."/>
            <person name="Abbott R.M."/>
            <person name="Cotton M."/>
            <person name="Levy A."/>
            <person name="Marchetto P."/>
            <person name="Ochoa K."/>
            <person name="Jackson S.M."/>
            <person name="Gillam B."/>
            <person name="Chen W."/>
            <person name="Yan L."/>
            <person name="Higginbotham J."/>
            <person name="Cardenas M."/>
            <person name="Waligorski J."/>
            <person name="Applebaum E."/>
            <person name="Phelps L."/>
            <person name="Falcone J."/>
            <person name="Kanchi K."/>
            <person name="Thane T."/>
            <person name="Scimone A."/>
            <person name="Thane N."/>
            <person name="Henke J."/>
            <person name="Wang T."/>
            <person name="Ruppert J."/>
            <person name="Shah N."/>
            <person name="Rotter K."/>
            <person name="Hodges J."/>
            <person name="Ingenthron E."/>
            <person name="Cordes M."/>
            <person name="Kohlberg S."/>
            <person name="Sgro J."/>
            <person name="Delgado B."/>
            <person name="Mead K."/>
            <person name="Chinwalla A."/>
            <person name="Leonard S."/>
            <person name="Crouse K."/>
            <person name="Collura K."/>
            <person name="Kudrna D."/>
            <person name="Currie J."/>
            <person name="He R."/>
            <person name="Angelova A."/>
            <person name="Rajasekar S."/>
            <person name="Mueller T."/>
            <person name="Lomeli R."/>
            <person name="Scara G."/>
            <person name="Ko A."/>
            <person name="Delaney K."/>
            <person name="Wissotski M."/>
            <person name="Lopez G."/>
            <person name="Campos D."/>
            <person name="Braidotti M."/>
            <person name="Ashley E."/>
            <person name="Golser W."/>
            <person name="Kim H."/>
            <person name="Lee S."/>
            <person name="Lin J."/>
            <person name="Dujmic Z."/>
            <person name="Kim W."/>
            <person name="Talag J."/>
            <person name="Zuccolo A."/>
            <person name="Fan C."/>
            <person name="Sebastian A."/>
            <person name="Kramer M."/>
            <person name="Spiegel L."/>
            <person name="Nascimento L."/>
            <person name="Zutavern T."/>
            <person name="Miller B."/>
            <person name="Ambroise C."/>
            <person name="Muller S."/>
            <person name="Spooner W."/>
            <person name="Narechania A."/>
            <person name="Ren L."/>
            <person name="Wei S."/>
            <person name="Kumari S."/>
            <person name="Faga B."/>
            <person name="Levy M.J."/>
            <person name="McMahan L."/>
            <person name="Van Buren P."/>
            <person name="Vaughn M.W."/>
            <person name="Ying K."/>
            <person name="Yeh C.-T."/>
            <person name="Emrich S.J."/>
            <person name="Jia Y."/>
            <person name="Kalyanaraman A."/>
            <person name="Hsia A.-P."/>
            <person name="Barbazuk W.B."/>
            <person name="Baucom R.S."/>
            <person name="Brutnell T.P."/>
            <person name="Carpita N.C."/>
            <person name="Chaparro C."/>
            <person name="Chia J.-M."/>
            <person name="Deragon J.-M."/>
            <person name="Estill J.C."/>
            <person name="Fu Y."/>
            <person name="Jeddeloh J.A."/>
            <person name="Han Y."/>
            <person name="Lee H."/>
            <person name="Li P."/>
            <person name="Lisch D.R."/>
            <person name="Liu S."/>
            <person name="Liu Z."/>
            <person name="Nagel D.H."/>
            <person name="McCann M.C."/>
            <person name="SanMiguel P."/>
            <person name="Myers A.M."/>
            <person name="Nettleton D."/>
            <person name="Nguyen J."/>
            <person name="Penning B.W."/>
            <person name="Ponnala L."/>
            <person name="Schneider K.L."/>
            <person name="Schwartz D.C."/>
            <person name="Sharma A."/>
            <person name="Soderlund C."/>
            <person name="Springer N.M."/>
            <person name="Sun Q."/>
            <person name="Wang H."/>
            <person name="Waterman M."/>
            <person name="Westerman R."/>
            <person name="Wolfgruber T.K."/>
            <person name="Yang L."/>
            <person name="Yu Y."/>
            <person name="Zhang L."/>
            <person name="Zhou S."/>
            <person name="Zhu Q."/>
            <person name="Bennetzen J.L."/>
            <person name="Dawe R.K."/>
            <person name="Jiang J."/>
            <person name="Jiang N."/>
            <person name="Presting G.G."/>
            <person name="Wessler S.R."/>
            <person name="Aluru S."/>
            <person name="Martienssen R.A."/>
            <person name="Clifton S.W."/>
            <person name="McCombie W.R."/>
            <person name="Wing R.A."/>
            <person name="Wilson R.K."/>
        </authorList>
    </citation>
    <scope>NUCLEOTIDE SEQUENCE [LARGE SCALE GENOMIC DNA]</scope>
    <source>
        <strain evidence="3">cv. B73</strain>
    </source>
</reference>